<gene>
    <name evidence="4" type="ORF">BDQ12DRAFT_5453</name>
</gene>
<feature type="transmembrane region" description="Helical" evidence="2">
    <location>
        <begin position="235"/>
        <end position="255"/>
    </location>
</feature>
<evidence type="ECO:0000313" key="5">
    <source>
        <dbReference type="Proteomes" id="UP000308652"/>
    </source>
</evidence>
<evidence type="ECO:0000259" key="3">
    <source>
        <dbReference type="Pfam" id="PF20153"/>
    </source>
</evidence>
<dbReference type="OrthoDB" id="3235960at2759"/>
<evidence type="ECO:0000256" key="1">
    <source>
        <dbReference type="SAM" id="MobiDB-lite"/>
    </source>
</evidence>
<feature type="transmembrane region" description="Helical" evidence="2">
    <location>
        <begin position="267"/>
        <end position="292"/>
    </location>
</feature>
<dbReference type="EMBL" id="ML213590">
    <property type="protein sequence ID" value="TFK44181.1"/>
    <property type="molecule type" value="Genomic_DNA"/>
</dbReference>
<feature type="transmembrane region" description="Helical" evidence="2">
    <location>
        <begin position="179"/>
        <end position="202"/>
    </location>
</feature>
<protein>
    <recommendedName>
        <fullName evidence="3">DUF6535 domain-containing protein</fullName>
    </recommendedName>
</protein>
<accession>A0A5C3MS73</accession>
<evidence type="ECO:0000256" key="2">
    <source>
        <dbReference type="SAM" id="Phobius"/>
    </source>
</evidence>
<dbReference type="Pfam" id="PF20153">
    <property type="entry name" value="DUF6535"/>
    <property type="match status" value="1"/>
</dbReference>
<dbReference type="InterPro" id="IPR045338">
    <property type="entry name" value="DUF6535"/>
</dbReference>
<feature type="region of interest" description="Disordered" evidence="1">
    <location>
        <begin position="1"/>
        <end position="68"/>
    </location>
</feature>
<name>A0A5C3MS73_9AGAR</name>
<keyword evidence="2" id="KW-1133">Transmembrane helix</keyword>
<keyword evidence="2" id="KW-0812">Transmembrane</keyword>
<keyword evidence="2" id="KW-0472">Membrane</keyword>
<organism evidence="4 5">
    <name type="scientific">Crucibulum laeve</name>
    <dbReference type="NCBI Taxonomy" id="68775"/>
    <lineage>
        <taxon>Eukaryota</taxon>
        <taxon>Fungi</taxon>
        <taxon>Dikarya</taxon>
        <taxon>Basidiomycota</taxon>
        <taxon>Agaricomycotina</taxon>
        <taxon>Agaricomycetes</taxon>
        <taxon>Agaricomycetidae</taxon>
        <taxon>Agaricales</taxon>
        <taxon>Agaricineae</taxon>
        <taxon>Nidulariaceae</taxon>
        <taxon>Crucibulum</taxon>
    </lineage>
</organism>
<feature type="domain" description="DUF6535" evidence="3">
    <location>
        <begin position="87"/>
        <end position="259"/>
    </location>
</feature>
<dbReference type="STRING" id="68775.A0A5C3MS73"/>
<keyword evidence="5" id="KW-1185">Reference proteome</keyword>
<dbReference type="AlphaFoldDB" id="A0A5C3MS73"/>
<feature type="region of interest" description="Disordered" evidence="1">
    <location>
        <begin position="651"/>
        <end position="680"/>
    </location>
</feature>
<dbReference type="Proteomes" id="UP000308652">
    <property type="component" value="Unassembled WGS sequence"/>
</dbReference>
<feature type="compositionally biased region" description="Polar residues" evidence="1">
    <location>
        <begin position="20"/>
        <end position="37"/>
    </location>
</feature>
<proteinExistence type="predicted"/>
<sequence>MPNDDGEQSQHSGQADMKETVTSGLTSNRSPTRSTGGSDVERGDHGEVLSSDTNIRLPAPASQPQNFTPWLMGEPYRYPIPRFGDPWETCHQAVQKYDDDICTGWKDEVQNLLIFAGLFSAVVTAFTVESYKMLQDPIDTSTRLLAEIAMSLGKLNNTTTTIPPTGQFMIPAVAIRINILWFTSLTLSLATVLFGILCLQWIREYQHYEAMSHRDALEVRQMRYDGLLWWQVPNILRGLPILLQVALVLFFLGIVDLLHSLDGTVTIIIAFLIGVVLLFLLATTIIPAIHILSTNSESESHRECAYKSPQSWGFYQLLLRFICGIEDIFLKFRQQDCVCRFHDLLQISSHGWSTFDSDWTRHGGHNLSDAVAWVGKALGQSGAVMSATVYHCVKNVHPRAAWRISEALAGVSQEPDIEQQAISIRMMDPILLKCLHGLSDTGIDLGYNLNHHIELYVRVRNTEPDHTHSSPFCPWIHPWLFRPELEIPTDLQLHFIQCLTNTFDYGRPSPGEITAATAFVVAGIISPRKLNNPPYIMLSKLYSSLGKWIYRSRSGRLSITRRDKLLSNIISMIEPLKADIDCPASSMIQLHEPDNATYWGALAWLSQRLEDSRSDREYFVPDEIERLESWEAFYNTVLQISQPVSFDGDDDHVQVDHTSFHRDDSDTKTETDLSISEEAK</sequence>
<reference evidence="4 5" key="1">
    <citation type="journal article" date="2019" name="Nat. Ecol. Evol.">
        <title>Megaphylogeny resolves global patterns of mushroom evolution.</title>
        <authorList>
            <person name="Varga T."/>
            <person name="Krizsan K."/>
            <person name="Foldi C."/>
            <person name="Dima B."/>
            <person name="Sanchez-Garcia M."/>
            <person name="Sanchez-Ramirez S."/>
            <person name="Szollosi G.J."/>
            <person name="Szarkandi J.G."/>
            <person name="Papp V."/>
            <person name="Albert L."/>
            <person name="Andreopoulos W."/>
            <person name="Angelini C."/>
            <person name="Antonin V."/>
            <person name="Barry K.W."/>
            <person name="Bougher N.L."/>
            <person name="Buchanan P."/>
            <person name="Buyck B."/>
            <person name="Bense V."/>
            <person name="Catcheside P."/>
            <person name="Chovatia M."/>
            <person name="Cooper J."/>
            <person name="Damon W."/>
            <person name="Desjardin D."/>
            <person name="Finy P."/>
            <person name="Geml J."/>
            <person name="Haridas S."/>
            <person name="Hughes K."/>
            <person name="Justo A."/>
            <person name="Karasinski D."/>
            <person name="Kautmanova I."/>
            <person name="Kiss B."/>
            <person name="Kocsube S."/>
            <person name="Kotiranta H."/>
            <person name="LaButti K.M."/>
            <person name="Lechner B.E."/>
            <person name="Liimatainen K."/>
            <person name="Lipzen A."/>
            <person name="Lukacs Z."/>
            <person name="Mihaltcheva S."/>
            <person name="Morgado L.N."/>
            <person name="Niskanen T."/>
            <person name="Noordeloos M.E."/>
            <person name="Ohm R.A."/>
            <person name="Ortiz-Santana B."/>
            <person name="Ovrebo C."/>
            <person name="Racz N."/>
            <person name="Riley R."/>
            <person name="Savchenko A."/>
            <person name="Shiryaev A."/>
            <person name="Soop K."/>
            <person name="Spirin V."/>
            <person name="Szebenyi C."/>
            <person name="Tomsovsky M."/>
            <person name="Tulloss R.E."/>
            <person name="Uehling J."/>
            <person name="Grigoriev I.V."/>
            <person name="Vagvolgyi C."/>
            <person name="Papp T."/>
            <person name="Martin F.M."/>
            <person name="Miettinen O."/>
            <person name="Hibbett D.S."/>
            <person name="Nagy L.G."/>
        </authorList>
    </citation>
    <scope>NUCLEOTIDE SEQUENCE [LARGE SCALE GENOMIC DNA]</scope>
    <source>
        <strain evidence="4 5">CBS 166.37</strain>
    </source>
</reference>
<evidence type="ECO:0000313" key="4">
    <source>
        <dbReference type="EMBL" id="TFK44181.1"/>
    </source>
</evidence>